<dbReference type="Proteomes" id="UP001215503">
    <property type="component" value="Unassembled WGS sequence"/>
</dbReference>
<evidence type="ECO:0000313" key="11">
    <source>
        <dbReference type="EMBL" id="MDF2095620.1"/>
    </source>
</evidence>
<keyword evidence="6 9" id="KW-1133">Transmembrane helix</keyword>
<organism evidence="11 12">
    <name type="scientific">Aquibaculum arenosum</name>
    <dbReference type="NCBI Taxonomy" id="3032591"/>
    <lineage>
        <taxon>Bacteria</taxon>
        <taxon>Pseudomonadati</taxon>
        <taxon>Pseudomonadota</taxon>
        <taxon>Alphaproteobacteria</taxon>
        <taxon>Rhodospirillales</taxon>
        <taxon>Rhodovibrionaceae</taxon>
        <taxon>Aquibaculum</taxon>
    </lineage>
</organism>
<feature type="transmembrane region" description="Helical" evidence="9">
    <location>
        <begin position="142"/>
        <end position="161"/>
    </location>
</feature>
<dbReference type="EMBL" id="JARHUD010000003">
    <property type="protein sequence ID" value="MDF2095620.1"/>
    <property type="molecule type" value="Genomic_DNA"/>
</dbReference>
<reference evidence="11 12" key="1">
    <citation type="submission" date="2023-03" db="EMBL/GenBank/DDBJ databases">
        <title>Fodinicurvata sp. CAU 1616 isolated from sea sendiment.</title>
        <authorList>
            <person name="Kim W."/>
        </authorList>
    </citation>
    <scope>NUCLEOTIDE SEQUENCE [LARGE SCALE GENOMIC DNA]</scope>
    <source>
        <strain evidence="11 12">CAU 1616</strain>
    </source>
</reference>
<comment type="subcellular location">
    <subcellularLocation>
        <location evidence="1 9">Cell inner membrane</location>
        <topology evidence="1 9">Multi-pass membrane protein</topology>
    </subcellularLocation>
</comment>
<keyword evidence="3" id="KW-1003">Cell membrane</keyword>
<dbReference type="Pfam" id="PF04290">
    <property type="entry name" value="DctQ"/>
    <property type="match status" value="1"/>
</dbReference>
<evidence type="ECO:0000313" key="12">
    <source>
        <dbReference type="Proteomes" id="UP001215503"/>
    </source>
</evidence>
<dbReference type="PANTHER" id="PTHR35011">
    <property type="entry name" value="2,3-DIKETO-L-GULONATE TRAP TRANSPORTER SMALL PERMEASE PROTEIN YIAM"/>
    <property type="match status" value="1"/>
</dbReference>
<keyword evidence="7 9" id="KW-0472">Membrane</keyword>
<feature type="transmembrane region" description="Helical" evidence="9">
    <location>
        <begin position="62"/>
        <end position="80"/>
    </location>
</feature>
<proteinExistence type="inferred from homology"/>
<comment type="subunit">
    <text evidence="9">The complex comprises the extracytoplasmic solute receptor protein and the two transmembrane proteins.</text>
</comment>
<evidence type="ECO:0000256" key="5">
    <source>
        <dbReference type="ARBA" id="ARBA00022692"/>
    </source>
</evidence>
<dbReference type="InterPro" id="IPR055348">
    <property type="entry name" value="DctQ"/>
</dbReference>
<name>A0ABT5YLH4_9PROT</name>
<evidence type="ECO:0000256" key="6">
    <source>
        <dbReference type="ARBA" id="ARBA00022989"/>
    </source>
</evidence>
<comment type="caution">
    <text evidence="11">The sequence shown here is derived from an EMBL/GenBank/DDBJ whole genome shotgun (WGS) entry which is preliminary data.</text>
</comment>
<feature type="domain" description="Tripartite ATP-independent periplasmic transporters DctQ component" evidence="10">
    <location>
        <begin position="38"/>
        <end position="169"/>
    </location>
</feature>
<comment type="similarity">
    <text evidence="8 9">Belongs to the TRAP transporter small permease family.</text>
</comment>
<feature type="transmembrane region" description="Helical" evidence="9">
    <location>
        <begin position="100"/>
        <end position="122"/>
    </location>
</feature>
<keyword evidence="5 9" id="KW-0812">Transmembrane</keyword>
<evidence type="ECO:0000256" key="2">
    <source>
        <dbReference type="ARBA" id="ARBA00022448"/>
    </source>
</evidence>
<evidence type="ECO:0000256" key="7">
    <source>
        <dbReference type="ARBA" id="ARBA00023136"/>
    </source>
</evidence>
<feature type="transmembrane region" description="Helical" evidence="9">
    <location>
        <begin position="30"/>
        <end position="50"/>
    </location>
</feature>
<dbReference type="RefSeq" id="WP_275821221.1">
    <property type="nucleotide sequence ID" value="NZ_JARHUD010000003.1"/>
</dbReference>
<evidence type="ECO:0000256" key="3">
    <source>
        <dbReference type="ARBA" id="ARBA00022475"/>
    </source>
</evidence>
<keyword evidence="4 9" id="KW-0997">Cell inner membrane</keyword>
<gene>
    <name evidence="11" type="ORF">P2G67_06490</name>
</gene>
<evidence type="ECO:0000259" key="10">
    <source>
        <dbReference type="Pfam" id="PF04290"/>
    </source>
</evidence>
<keyword evidence="12" id="KW-1185">Reference proteome</keyword>
<dbReference type="InterPro" id="IPR007387">
    <property type="entry name" value="TRAP_DctQ"/>
</dbReference>
<evidence type="ECO:0000256" key="1">
    <source>
        <dbReference type="ARBA" id="ARBA00004429"/>
    </source>
</evidence>
<evidence type="ECO:0000256" key="4">
    <source>
        <dbReference type="ARBA" id="ARBA00022519"/>
    </source>
</evidence>
<sequence length="180" mass="20156">MSDQIPPETEPQPADPAAHTRIPIKIEEGLGAAAMAAICLISFGNVVVRYATNVSFAFTEEFSVFLLVFMTFVGSSAAFATGQHIRISFFLKRLTAPIQWVCEVITLLATTGLFSLILYYSAQVTWDEWYWGETSPGLGYPTWIYTVWLPVLTLAILLRLFGRAWAWLRAGPQRYQPEAD</sequence>
<accession>A0ABT5YLH4</accession>
<keyword evidence="2 9" id="KW-0813">Transport</keyword>
<comment type="function">
    <text evidence="9">Part of the tripartite ATP-independent periplasmic (TRAP) transport system.</text>
</comment>
<evidence type="ECO:0000256" key="9">
    <source>
        <dbReference type="RuleBase" id="RU369079"/>
    </source>
</evidence>
<evidence type="ECO:0000256" key="8">
    <source>
        <dbReference type="ARBA" id="ARBA00038436"/>
    </source>
</evidence>
<protein>
    <recommendedName>
        <fullName evidence="9">TRAP transporter small permease protein</fullName>
    </recommendedName>
</protein>